<evidence type="ECO:0000313" key="2">
    <source>
        <dbReference type="Proteomes" id="UP001257277"/>
    </source>
</evidence>
<dbReference type="EMBL" id="JAVTTO010000001">
    <property type="protein sequence ID" value="MDT7831395.1"/>
    <property type="molecule type" value="Genomic_DNA"/>
</dbReference>
<keyword evidence="2" id="KW-1185">Reference proteome</keyword>
<evidence type="ECO:0000313" key="1">
    <source>
        <dbReference type="EMBL" id="MDT7831395.1"/>
    </source>
</evidence>
<name>A0ABU3LCE5_9FLAO</name>
<accession>A0ABU3LCE5</accession>
<gene>
    <name evidence="1" type="ORF">RQM59_03330</name>
</gene>
<proteinExistence type="predicted"/>
<reference evidence="1 2" key="1">
    <citation type="submission" date="2023-09" db="EMBL/GenBank/DDBJ databases">
        <title>Novel taxa isolated from Blanes Bay.</title>
        <authorList>
            <person name="Rey-Velasco X."/>
            <person name="Lucena T."/>
        </authorList>
    </citation>
    <scope>NUCLEOTIDE SEQUENCE [LARGE SCALE GENOMIC DNA]</scope>
    <source>
        <strain evidence="1 2">S356</strain>
    </source>
</reference>
<organism evidence="1 2">
    <name type="scientific">Asprobacillus argus</name>
    <dbReference type="NCBI Taxonomy" id="3076534"/>
    <lineage>
        <taxon>Bacteria</taxon>
        <taxon>Pseudomonadati</taxon>
        <taxon>Bacteroidota</taxon>
        <taxon>Flavobacteriia</taxon>
        <taxon>Flavobacteriales</taxon>
        <taxon>Flavobacteriaceae</taxon>
        <taxon>Asprobacillus</taxon>
    </lineage>
</organism>
<evidence type="ECO:0008006" key="3">
    <source>
        <dbReference type="Google" id="ProtNLM"/>
    </source>
</evidence>
<protein>
    <recommendedName>
        <fullName evidence="3">Glycine dehydrogenase</fullName>
    </recommendedName>
</protein>
<dbReference type="RefSeq" id="WP_349240640.1">
    <property type="nucleotide sequence ID" value="NZ_JAVTTO010000001.1"/>
</dbReference>
<comment type="caution">
    <text evidence="1">The sequence shown here is derived from an EMBL/GenBank/DDBJ whole genome shotgun (WGS) entry which is preliminary data.</text>
</comment>
<sequence>MFKKFMLSCDEAAMICDKNQYGEASFWDKFKLRVHILACKMCKEYTKQNSLLSKAFKKKANELKETHICMSAHDKDSLKRELEKIGA</sequence>
<dbReference type="Proteomes" id="UP001257277">
    <property type="component" value="Unassembled WGS sequence"/>
</dbReference>